<comment type="caution">
    <text evidence="2">The sequence shown here is derived from an EMBL/GenBank/DDBJ whole genome shotgun (WGS) entry which is preliminary data.</text>
</comment>
<feature type="domain" description="AB hydrolase-1" evidence="1">
    <location>
        <begin position="23"/>
        <end position="257"/>
    </location>
</feature>
<sequence>MTVDGSRIHYQQYNAGDADKPGLLFVHGMWAHLHWWDHIVPFFLDRFRIVAIDLGGMGDSETRPEYSAQGFRDEIIAVLEDAGLAPATVVAHSFGATPAVFACGRRPDLIARAVIVDSRLNIPTAPGPLPDKSDRMPYKRLYADPAEAISRYRLIPPGGTVPTDVLRHVASHGLRKEDAGWVWKFDLAIDPQLFHSPAGLIPAGIVTPIDYIFGEESKSVPRAHAMAIGDYLPNCGVPIGLPGAGHHILLEDPELLVSVLRAVLSRPV</sequence>
<dbReference type="AlphaFoldDB" id="A0A9X2HK25"/>
<dbReference type="InterPro" id="IPR000073">
    <property type="entry name" value="AB_hydrolase_1"/>
</dbReference>
<dbReference type="PANTHER" id="PTHR43194:SF2">
    <property type="entry name" value="PEROXISOMAL MEMBRANE PROTEIN LPX1"/>
    <property type="match status" value="1"/>
</dbReference>
<dbReference type="InterPro" id="IPR050228">
    <property type="entry name" value="Carboxylesterase_BioH"/>
</dbReference>
<accession>A0A9X2HK25</accession>
<keyword evidence="3" id="KW-1185">Reference proteome</keyword>
<dbReference type="RefSeq" id="WP_254292699.1">
    <property type="nucleotide sequence ID" value="NZ_JAMLDX010000005.1"/>
</dbReference>
<keyword evidence="2" id="KW-0378">Hydrolase</keyword>
<name>A0A9X2HK25_9SPHN</name>
<reference evidence="2" key="1">
    <citation type="submission" date="2022-05" db="EMBL/GenBank/DDBJ databases">
        <title>Sphingomonas sp. strain MG17 Genome sequencing and assembly.</title>
        <authorList>
            <person name="Kim I."/>
        </authorList>
    </citation>
    <scope>NUCLEOTIDE SEQUENCE</scope>
    <source>
        <strain evidence="2">MG17</strain>
    </source>
</reference>
<organism evidence="2 3">
    <name type="scientific">Sphingomonas tagetis</name>
    <dbReference type="NCBI Taxonomy" id="2949092"/>
    <lineage>
        <taxon>Bacteria</taxon>
        <taxon>Pseudomonadati</taxon>
        <taxon>Pseudomonadota</taxon>
        <taxon>Alphaproteobacteria</taxon>
        <taxon>Sphingomonadales</taxon>
        <taxon>Sphingomonadaceae</taxon>
        <taxon>Sphingomonas</taxon>
    </lineage>
</organism>
<dbReference type="Pfam" id="PF12697">
    <property type="entry name" value="Abhydrolase_6"/>
    <property type="match status" value="1"/>
</dbReference>
<dbReference type="GO" id="GO:0016787">
    <property type="term" value="F:hydrolase activity"/>
    <property type="evidence" value="ECO:0007669"/>
    <property type="project" value="UniProtKB-KW"/>
</dbReference>
<dbReference type="SUPFAM" id="SSF53474">
    <property type="entry name" value="alpha/beta-Hydrolases"/>
    <property type="match status" value="1"/>
</dbReference>
<evidence type="ECO:0000313" key="2">
    <source>
        <dbReference type="EMBL" id="MCP3730574.1"/>
    </source>
</evidence>
<evidence type="ECO:0000259" key="1">
    <source>
        <dbReference type="Pfam" id="PF12697"/>
    </source>
</evidence>
<proteinExistence type="predicted"/>
<gene>
    <name evidence="2" type="ORF">M9978_09060</name>
</gene>
<dbReference type="InterPro" id="IPR029058">
    <property type="entry name" value="AB_hydrolase_fold"/>
</dbReference>
<dbReference type="EMBL" id="JAMLDX010000005">
    <property type="protein sequence ID" value="MCP3730574.1"/>
    <property type="molecule type" value="Genomic_DNA"/>
</dbReference>
<evidence type="ECO:0000313" key="3">
    <source>
        <dbReference type="Proteomes" id="UP001139451"/>
    </source>
</evidence>
<protein>
    <submittedName>
        <fullName evidence="2">Alpha/beta hydrolase</fullName>
    </submittedName>
</protein>
<dbReference type="Gene3D" id="3.40.50.1820">
    <property type="entry name" value="alpha/beta hydrolase"/>
    <property type="match status" value="1"/>
</dbReference>
<dbReference type="Proteomes" id="UP001139451">
    <property type="component" value="Unassembled WGS sequence"/>
</dbReference>
<dbReference type="PANTHER" id="PTHR43194">
    <property type="entry name" value="HYDROLASE ALPHA/BETA FOLD FAMILY"/>
    <property type="match status" value="1"/>
</dbReference>